<gene>
    <name evidence="8" type="ORF">Cgig2_015543</name>
</gene>
<evidence type="ECO:0000313" key="9">
    <source>
        <dbReference type="Proteomes" id="UP001153076"/>
    </source>
</evidence>
<reference evidence="8" key="1">
    <citation type="submission" date="2022-04" db="EMBL/GenBank/DDBJ databases">
        <title>Carnegiea gigantea Genome sequencing and assembly v2.</title>
        <authorList>
            <person name="Copetti D."/>
            <person name="Sanderson M.J."/>
            <person name="Burquez A."/>
            <person name="Wojciechowski M.F."/>
        </authorList>
    </citation>
    <scope>NUCLEOTIDE SEQUENCE</scope>
    <source>
        <strain evidence="8">SGP5-SGP5p</strain>
        <tissue evidence="8">Aerial part</tissue>
    </source>
</reference>
<evidence type="ECO:0000256" key="1">
    <source>
        <dbReference type="ARBA" id="ARBA00004653"/>
    </source>
</evidence>
<comment type="catalytic activity">
    <reaction evidence="5">
        <text>[protein]-C-terminal S-[(2E,6E)-farnesyl]-L-cysteine methyl ester + H2O = [protein]-C-terminal S-[(2E,6E)-farnesyl]-L-cysteine + methanol + H(+)</text>
        <dbReference type="Rhea" id="RHEA:48520"/>
        <dbReference type="Rhea" id="RHEA-COMP:12125"/>
        <dbReference type="Rhea" id="RHEA-COMP:12126"/>
        <dbReference type="ChEBI" id="CHEBI:15377"/>
        <dbReference type="ChEBI" id="CHEBI:15378"/>
        <dbReference type="ChEBI" id="CHEBI:17790"/>
        <dbReference type="ChEBI" id="CHEBI:90510"/>
        <dbReference type="ChEBI" id="CHEBI:90511"/>
        <dbReference type="EC" id="3.1.1.n2"/>
    </reaction>
</comment>
<dbReference type="Pfam" id="PF20434">
    <property type="entry name" value="BD-FAE"/>
    <property type="match status" value="1"/>
</dbReference>
<organism evidence="8 9">
    <name type="scientific">Carnegiea gigantea</name>
    <dbReference type="NCBI Taxonomy" id="171969"/>
    <lineage>
        <taxon>Eukaryota</taxon>
        <taxon>Viridiplantae</taxon>
        <taxon>Streptophyta</taxon>
        <taxon>Embryophyta</taxon>
        <taxon>Tracheophyta</taxon>
        <taxon>Spermatophyta</taxon>
        <taxon>Magnoliopsida</taxon>
        <taxon>eudicotyledons</taxon>
        <taxon>Gunneridae</taxon>
        <taxon>Pentapetalae</taxon>
        <taxon>Caryophyllales</taxon>
        <taxon>Cactineae</taxon>
        <taxon>Cactaceae</taxon>
        <taxon>Cactoideae</taxon>
        <taxon>Echinocereeae</taxon>
        <taxon>Carnegiea</taxon>
    </lineage>
</organism>
<dbReference type="SUPFAM" id="SSF53474">
    <property type="entry name" value="alpha/beta-Hydrolases"/>
    <property type="match status" value="1"/>
</dbReference>
<comment type="subcellular location">
    <subcellularLocation>
        <location evidence="1">Golgi apparatus membrane</location>
        <topology evidence="1">Multi-pass membrane protein</topology>
    </subcellularLocation>
</comment>
<evidence type="ECO:0000256" key="6">
    <source>
        <dbReference type="SAM" id="SignalP"/>
    </source>
</evidence>
<dbReference type="GO" id="GO:0000139">
    <property type="term" value="C:Golgi membrane"/>
    <property type="evidence" value="ECO:0007669"/>
    <property type="project" value="UniProtKB-SubCell"/>
</dbReference>
<dbReference type="Proteomes" id="UP001153076">
    <property type="component" value="Unassembled WGS sequence"/>
</dbReference>
<dbReference type="OrthoDB" id="6495301at2759"/>
<evidence type="ECO:0000256" key="2">
    <source>
        <dbReference type="ARBA" id="ARBA00022801"/>
    </source>
</evidence>
<protein>
    <recommendedName>
        <fullName evidence="4">protein-S-isoprenylcysteine alpha-carbonyl methylesterase</fullName>
        <ecNumber evidence="4">3.1.1.n2</ecNumber>
    </recommendedName>
</protein>
<feature type="chain" id="PRO_5040246182" description="protein-S-isoprenylcysteine alpha-carbonyl methylesterase" evidence="6">
    <location>
        <begin position="16"/>
        <end position="218"/>
    </location>
</feature>
<evidence type="ECO:0000313" key="8">
    <source>
        <dbReference type="EMBL" id="KAJ8422735.1"/>
    </source>
</evidence>
<comment type="similarity">
    <text evidence="3">Belongs to the AB hydrolase superfamily. Isoprenylcysteine methylesterase family.</text>
</comment>
<comment type="caution">
    <text evidence="8">The sequence shown here is derived from an EMBL/GenBank/DDBJ whole genome shotgun (WGS) entry which is preliminary data.</text>
</comment>
<dbReference type="InterPro" id="IPR029058">
    <property type="entry name" value="AB_hydrolase_fold"/>
</dbReference>
<sequence>MRIKFAMILLTTSWLFEYRIYLVGQSAGAHISACALFEQACKESQGDSISWSVSQIKSYFALSGGYNLLKLVDHFNERGLYRSIFLGIMEGEKSLRKYSPELVVQDQSMAEAIPLLPPIILFHGTEDYSIPPDASENFAEVLNKVGAHAEVVLYEGKTHTDLFIQDPLRGGRDELFEHMLAVIHAGDEAALAKDAMAPPMRRLVPEILLKLAREISPF</sequence>
<dbReference type="PANTHER" id="PTHR48081">
    <property type="entry name" value="AB HYDROLASE SUPERFAMILY PROTEIN C4A8.06C"/>
    <property type="match status" value="1"/>
</dbReference>
<feature type="signal peptide" evidence="6">
    <location>
        <begin position="1"/>
        <end position="15"/>
    </location>
</feature>
<evidence type="ECO:0000256" key="3">
    <source>
        <dbReference type="ARBA" id="ARBA00038028"/>
    </source>
</evidence>
<name>A0A9Q1JLE7_9CARY</name>
<dbReference type="AlphaFoldDB" id="A0A9Q1JLE7"/>
<dbReference type="InterPro" id="IPR050300">
    <property type="entry name" value="GDXG_lipolytic_enzyme"/>
</dbReference>
<feature type="domain" description="BD-FAE-like" evidence="7">
    <location>
        <begin position="19"/>
        <end position="142"/>
    </location>
</feature>
<evidence type="ECO:0000256" key="5">
    <source>
        <dbReference type="ARBA" id="ARBA00049507"/>
    </source>
</evidence>
<dbReference type="EMBL" id="JAKOGI010002162">
    <property type="protein sequence ID" value="KAJ8422735.1"/>
    <property type="molecule type" value="Genomic_DNA"/>
</dbReference>
<evidence type="ECO:0000259" key="7">
    <source>
        <dbReference type="Pfam" id="PF20434"/>
    </source>
</evidence>
<evidence type="ECO:0000256" key="4">
    <source>
        <dbReference type="ARBA" id="ARBA00038928"/>
    </source>
</evidence>
<dbReference type="EC" id="3.1.1.n2" evidence="4"/>
<accession>A0A9Q1JLE7</accession>
<keyword evidence="2" id="KW-0378">Hydrolase</keyword>
<dbReference type="GO" id="GO:0016787">
    <property type="term" value="F:hydrolase activity"/>
    <property type="evidence" value="ECO:0007669"/>
    <property type="project" value="UniProtKB-KW"/>
</dbReference>
<keyword evidence="9" id="KW-1185">Reference proteome</keyword>
<proteinExistence type="inferred from homology"/>
<keyword evidence="6" id="KW-0732">Signal</keyword>
<dbReference type="PANTHER" id="PTHR48081:SF33">
    <property type="entry name" value="KYNURENINE FORMAMIDASE"/>
    <property type="match status" value="1"/>
</dbReference>
<dbReference type="Gene3D" id="3.40.50.1820">
    <property type="entry name" value="alpha/beta hydrolase"/>
    <property type="match status" value="1"/>
</dbReference>
<dbReference type="InterPro" id="IPR049492">
    <property type="entry name" value="BD-FAE-like_dom"/>
</dbReference>